<organism evidence="1">
    <name type="scientific">Phytophthora nicotianae</name>
    <name type="common">Potato buckeye rot agent</name>
    <name type="synonym">Phytophthora parasitica</name>
    <dbReference type="NCBI Taxonomy" id="4792"/>
    <lineage>
        <taxon>Eukaryota</taxon>
        <taxon>Sar</taxon>
        <taxon>Stramenopiles</taxon>
        <taxon>Oomycota</taxon>
        <taxon>Peronosporomycetes</taxon>
        <taxon>Peronosporales</taxon>
        <taxon>Peronosporaceae</taxon>
        <taxon>Phytophthora</taxon>
    </lineage>
</organism>
<dbReference type="EMBL" id="KI675004">
    <property type="protein sequence ID" value="ETL31763.1"/>
    <property type="molecule type" value="Genomic_DNA"/>
</dbReference>
<evidence type="ECO:0000313" key="1">
    <source>
        <dbReference type="EMBL" id="ETL31763.1"/>
    </source>
</evidence>
<accession>W2IEH5</accession>
<dbReference type="Proteomes" id="UP000053864">
    <property type="component" value="Unassembled WGS sequence"/>
</dbReference>
<name>W2IEH5_PHYNI</name>
<proteinExistence type="predicted"/>
<dbReference type="AlphaFoldDB" id="W2IEH5"/>
<sequence length="34" mass="4001">MADDKMNFPDVGEALKAKAVEEYTKYWNAMRYVD</sequence>
<gene>
    <name evidence="1" type="ORF">L916_15511</name>
</gene>
<reference evidence="1" key="1">
    <citation type="submission" date="2013-11" db="EMBL/GenBank/DDBJ databases">
        <title>The Genome Sequence of Phytophthora parasitica CJ05E6.</title>
        <authorList>
            <consortium name="The Broad Institute Genomics Platform"/>
            <person name="Russ C."/>
            <person name="Tyler B."/>
            <person name="Panabieres F."/>
            <person name="Shan W."/>
            <person name="Tripathy S."/>
            <person name="Grunwald N."/>
            <person name="Machado M."/>
            <person name="Johnson C.S."/>
            <person name="Arredondo F."/>
            <person name="Hong C."/>
            <person name="Coffey M."/>
            <person name="Young S.K."/>
            <person name="Zeng Q."/>
            <person name="Gargeya S."/>
            <person name="Fitzgerald M."/>
            <person name="Abouelleil A."/>
            <person name="Alvarado L."/>
            <person name="Chapman S.B."/>
            <person name="Gainer-Dewar J."/>
            <person name="Goldberg J."/>
            <person name="Griggs A."/>
            <person name="Gujja S."/>
            <person name="Hansen M."/>
            <person name="Howarth C."/>
            <person name="Imamovic A."/>
            <person name="Ireland A."/>
            <person name="Larimer J."/>
            <person name="McCowan C."/>
            <person name="Murphy C."/>
            <person name="Pearson M."/>
            <person name="Poon T.W."/>
            <person name="Priest M."/>
            <person name="Roberts A."/>
            <person name="Saif S."/>
            <person name="Shea T."/>
            <person name="Sykes S."/>
            <person name="Wortman J."/>
            <person name="Nusbaum C."/>
            <person name="Birren B."/>
        </authorList>
    </citation>
    <scope>NUCLEOTIDE SEQUENCE [LARGE SCALE GENOMIC DNA]</scope>
    <source>
        <strain evidence="1">CJ05E6</strain>
    </source>
</reference>
<protein>
    <submittedName>
        <fullName evidence="1">Uncharacterized protein</fullName>
    </submittedName>
</protein>